<sequence length="30" mass="3384">IVDPEVESRVIELTKELVQFCLALKGSDHD</sequence>
<organism evidence="1">
    <name type="scientific">marine metagenome</name>
    <dbReference type="NCBI Taxonomy" id="408172"/>
    <lineage>
        <taxon>unclassified sequences</taxon>
        <taxon>metagenomes</taxon>
        <taxon>ecological metagenomes</taxon>
    </lineage>
</organism>
<protein>
    <submittedName>
        <fullName evidence="1">Uncharacterized protein</fullName>
    </submittedName>
</protein>
<proteinExistence type="predicted"/>
<dbReference type="EMBL" id="UINC01229603">
    <property type="protein sequence ID" value="SVE61380.1"/>
    <property type="molecule type" value="Genomic_DNA"/>
</dbReference>
<evidence type="ECO:0000313" key="1">
    <source>
        <dbReference type="EMBL" id="SVE61380.1"/>
    </source>
</evidence>
<accession>A0A383EYN4</accession>
<feature type="non-terminal residue" evidence="1">
    <location>
        <position position="1"/>
    </location>
</feature>
<name>A0A383EYN4_9ZZZZ</name>
<gene>
    <name evidence="1" type="ORF">METZ01_LOCUS514234</name>
</gene>
<reference evidence="1" key="1">
    <citation type="submission" date="2018-05" db="EMBL/GenBank/DDBJ databases">
        <authorList>
            <person name="Lanie J.A."/>
            <person name="Ng W.-L."/>
            <person name="Kazmierczak K.M."/>
            <person name="Andrzejewski T.M."/>
            <person name="Davidsen T.M."/>
            <person name="Wayne K.J."/>
            <person name="Tettelin H."/>
            <person name="Glass J.I."/>
            <person name="Rusch D."/>
            <person name="Podicherti R."/>
            <person name="Tsui H.-C.T."/>
            <person name="Winkler M.E."/>
        </authorList>
    </citation>
    <scope>NUCLEOTIDE SEQUENCE</scope>
</reference>
<dbReference type="AlphaFoldDB" id="A0A383EYN4"/>